<evidence type="ECO:0000313" key="4">
    <source>
        <dbReference type="EMBL" id="GAP14451.1"/>
    </source>
</evidence>
<dbReference type="SUPFAM" id="SSF51011">
    <property type="entry name" value="Glycosyl hydrolase domain"/>
    <property type="match status" value="1"/>
</dbReference>
<accession>A0A0S7BIN8</accession>
<organism evidence="4">
    <name type="scientific">Longilinea arvoryzae</name>
    <dbReference type="NCBI Taxonomy" id="360412"/>
    <lineage>
        <taxon>Bacteria</taxon>
        <taxon>Bacillati</taxon>
        <taxon>Chloroflexota</taxon>
        <taxon>Anaerolineae</taxon>
        <taxon>Anaerolineales</taxon>
        <taxon>Anaerolineaceae</taxon>
        <taxon>Longilinea</taxon>
    </lineage>
</organism>
<dbReference type="OrthoDB" id="9805159at2"/>
<gene>
    <name evidence="4" type="ORF">LARV_02220</name>
</gene>
<feature type="domain" description="Glycosyl hydrolase family 13 catalytic" evidence="3">
    <location>
        <begin position="14"/>
        <end position="374"/>
    </location>
</feature>
<keyword evidence="2 4" id="KW-0326">Glycosidase</keyword>
<dbReference type="InterPro" id="IPR017853">
    <property type="entry name" value="GH"/>
</dbReference>
<protein>
    <submittedName>
        <fullName evidence="4">Glycosidase</fullName>
    </submittedName>
</protein>
<dbReference type="Gene3D" id="2.60.40.1180">
    <property type="entry name" value="Golgi alpha-mannosidase II"/>
    <property type="match status" value="1"/>
</dbReference>
<dbReference type="InterPro" id="IPR006047">
    <property type="entry name" value="GH13_cat_dom"/>
</dbReference>
<dbReference type="CDD" id="cd11338">
    <property type="entry name" value="AmyAc_CMD"/>
    <property type="match status" value="1"/>
</dbReference>
<dbReference type="AlphaFoldDB" id="A0A0S7BIN8"/>
<dbReference type="InterPro" id="IPR013780">
    <property type="entry name" value="Glyco_hydro_b"/>
</dbReference>
<evidence type="ECO:0000313" key="5">
    <source>
        <dbReference type="Proteomes" id="UP000055060"/>
    </source>
</evidence>
<sequence length="467" mass="53109">MAVPYWVEDAIFYQIFPDRFFNGDVTNDPPNKQPWGAPPDIYGFQGGDLRGVIQKLDYLLDLGINAIYFTPIFQASSNHRYNTYDYLKIDPKLGDLRDFRALIDVAHQNGVRIVLDGVFNHVGRGFFAFNDILENQEHSPYRDWFHILKYPVEAYDSNDATTYVGWWKNSSLPKLNTSNLQVRRYLMQVARYWIEQGADGWRLDVPNEINDDDFWAEFRDVVKTANPEAYLLGEIWNGDPRWVGDRHFDGLMNYPLREALLGILTGKLAVGGFAEKLEGLLHKQFAPENASAMYNLIGSHDTERALTLLNGDAAKLKLAWLIQMALPGAPAVYYGDEMGLEGGKDPECRKAFPWETSAENLDLHDYLRKLIHLRKQMPVLRRGSYQRVLAEDGRGCLAFARALGEQRLAVAFNASATRRQVRLNAKQIGWRDGLIITDLLTSKQSIVSGDSLTLMLQPWSGAWLSLA</sequence>
<dbReference type="RefSeq" id="WP_075073711.1">
    <property type="nucleotide sequence ID" value="NZ_DF967972.1"/>
</dbReference>
<evidence type="ECO:0000259" key="3">
    <source>
        <dbReference type="SMART" id="SM00642"/>
    </source>
</evidence>
<evidence type="ECO:0000256" key="1">
    <source>
        <dbReference type="ARBA" id="ARBA00022801"/>
    </source>
</evidence>
<reference evidence="4" key="1">
    <citation type="submission" date="2015-07" db="EMBL/GenBank/DDBJ databases">
        <title>Draft Genome Sequences of Anaerolinea thermolimosa IMO-1, Bellilinea caldifistulae GOMI-1, Leptolinea tardivitalis YMTK-2, Levilinea saccharolytica KIBI-1,Longilinea arvoryzae KOME-1, Previously Described as Members of the Anaerolineaceae (Chloroflexi).</title>
        <authorList>
            <person name="Sekiguchi Y."/>
            <person name="Ohashi A."/>
            <person name="Matsuura N."/>
            <person name="Tourlousse M.D."/>
        </authorList>
    </citation>
    <scope>NUCLEOTIDE SEQUENCE [LARGE SCALE GENOMIC DNA]</scope>
    <source>
        <strain evidence="4">KOME-1</strain>
    </source>
</reference>
<dbReference type="GO" id="GO:0005975">
    <property type="term" value="P:carbohydrate metabolic process"/>
    <property type="evidence" value="ECO:0007669"/>
    <property type="project" value="InterPro"/>
</dbReference>
<dbReference type="EMBL" id="DF967972">
    <property type="protein sequence ID" value="GAP14451.1"/>
    <property type="molecule type" value="Genomic_DNA"/>
</dbReference>
<dbReference type="PANTHER" id="PTHR10357">
    <property type="entry name" value="ALPHA-AMYLASE FAMILY MEMBER"/>
    <property type="match status" value="1"/>
</dbReference>
<keyword evidence="1" id="KW-0378">Hydrolase</keyword>
<dbReference type="Gene3D" id="3.20.20.80">
    <property type="entry name" value="Glycosidases"/>
    <property type="match status" value="1"/>
</dbReference>
<dbReference type="GO" id="GO:0016798">
    <property type="term" value="F:hydrolase activity, acting on glycosyl bonds"/>
    <property type="evidence" value="ECO:0007669"/>
    <property type="project" value="UniProtKB-KW"/>
</dbReference>
<dbReference type="PANTHER" id="PTHR10357:SF210">
    <property type="entry name" value="MALTODEXTRIN GLUCOSIDASE"/>
    <property type="match status" value="1"/>
</dbReference>
<dbReference type="SMART" id="SM00642">
    <property type="entry name" value="Aamy"/>
    <property type="match status" value="1"/>
</dbReference>
<dbReference type="SUPFAM" id="SSF51445">
    <property type="entry name" value="(Trans)glycosidases"/>
    <property type="match status" value="1"/>
</dbReference>
<dbReference type="Proteomes" id="UP000055060">
    <property type="component" value="Unassembled WGS sequence"/>
</dbReference>
<dbReference type="Gene3D" id="3.90.400.10">
    <property type="entry name" value="Oligo-1,6-glucosidase, Domain 2"/>
    <property type="match status" value="1"/>
</dbReference>
<name>A0A0S7BIN8_9CHLR</name>
<keyword evidence="5" id="KW-1185">Reference proteome</keyword>
<dbReference type="Pfam" id="PF00128">
    <property type="entry name" value="Alpha-amylase"/>
    <property type="match status" value="1"/>
</dbReference>
<dbReference type="STRING" id="360412.LARV_02220"/>
<evidence type="ECO:0000256" key="2">
    <source>
        <dbReference type="ARBA" id="ARBA00023295"/>
    </source>
</evidence>
<dbReference type="InterPro" id="IPR045857">
    <property type="entry name" value="O16G_dom_2"/>
</dbReference>
<proteinExistence type="predicted"/>